<dbReference type="AlphaFoldDB" id="A0A3A6U475"/>
<keyword evidence="3" id="KW-1185">Reference proteome</keyword>
<name>A0A3A6U475_9GAMM</name>
<dbReference type="Proteomes" id="UP000273022">
    <property type="component" value="Unassembled WGS sequence"/>
</dbReference>
<comment type="caution">
    <text evidence="2">The sequence shown here is derived from an EMBL/GenBank/DDBJ whole genome shotgun (WGS) entry which is preliminary data.</text>
</comment>
<proteinExistence type="predicted"/>
<dbReference type="OrthoDB" id="6267237at2"/>
<feature type="compositionally biased region" description="Basic and acidic residues" evidence="1">
    <location>
        <begin position="14"/>
        <end position="24"/>
    </location>
</feature>
<organism evidence="2 3">
    <name type="scientific">Parashewanella spongiae</name>
    <dbReference type="NCBI Taxonomy" id="342950"/>
    <lineage>
        <taxon>Bacteria</taxon>
        <taxon>Pseudomonadati</taxon>
        <taxon>Pseudomonadota</taxon>
        <taxon>Gammaproteobacteria</taxon>
        <taxon>Alteromonadales</taxon>
        <taxon>Shewanellaceae</taxon>
        <taxon>Parashewanella</taxon>
    </lineage>
</organism>
<evidence type="ECO:0000256" key="1">
    <source>
        <dbReference type="SAM" id="MobiDB-lite"/>
    </source>
</evidence>
<sequence>MSNQINVGRTHHPKLPEDKHENKSEPQSGAVSQFLGMLMPVQEKAEGDSGISKKVLESAKSVLSQHGGVCKVGSAEVTRNGDMLHYRLLNGPMMGLIIQANYDKKGIRLSLFPKNARQATAIQNVLPNLSQNLKGRRHPISLNLMAVKGK</sequence>
<gene>
    <name evidence="2" type="ORF">D5R81_03065</name>
</gene>
<feature type="region of interest" description="Disordered" evidence="1">
    <location>
        <begin position="1"/>
        <end position="28"/>
    </location>
</feature>
<dbReference type="RefSeq" id="WP_121852184.1">
    <property type="nucleotide sequence ID" value="NZ_CP037952.1"/>
</dbReference>
<evidence type="ECO:0000313" key="3">
    <source>
        <dbReference type="Proteomes" id="UP000273022"/>
    </source>
</evidence>
<reference evidence="2 3" key="1">
    <citation type="submission" date="2018-09" db="EMBL/GenBank/DDBJ databases">
        <title>Phylogeny of the Shewanellaceae, and recommendation for two new genera, Pseudoshewanella and Parashewanella.</title>
        <authorList>
            <person name="Wang G."/>
        </authorList>
    </citation>
    <scope>NUCLEOTIDE SEQUENCE [LARGE SCALE GENOMIC DNA]</scope>
    <source>
        <strain evidence="2 3">KCTC 22492</strain>
    </source>
</reference>
<dbReference type="EMBL" id="QYYH01000012">
    <property type="protein sequence ID" value="RJY18932.1"/>
    <property type="molecule type" value="Genomic_DNA"/>
</dbReference>
<accession>A0A3A6U475</accession>
<evidence type="ECO:0000313" key="2">
    <source>
        <dbReference type="EMBL" id="RJY18932.1"/>
    </source>
</evidence>
<protein>
    <submittedName>
        <fullName evidence="2">Uncharacterized protein</fullName>
    </submittedName>
</protein>